<feature type="transmembrane region" description="Helical" evidence="7">
    <location>
        <begin position="193"/>
        <end position="212"/>
    </location>
</feature>
<proteinExistence type="inferred from homology"/>
<keyword evidence="9" id="KW-1185">Reference proteome</keyword>
<evidence type="ECO:0000313" key="9">
    <source>
        <dbReference type="Proteomes" id="UP000192906"/>
    </source>
</evidence>
<sequence length="574" mass="62316">MADNKSKISTSPYFHLITAVLSLQHIIIVFVGIMIVPAMVAQLYRLSPEETHYLIFMTTLGAGISTLLQPYKFKQFGLGMPMYMGTSGAFMACASASLNLGGLSLFSTLSLMSAPFQILFSYGIRFMRHILTPTVGGVIIMLAIAGLLKDSVNIWIEAGSAGQAGLLNVMIGMITILIMILVEWFGKEKLRPWGLFMGLTAGIIVEALIGGVDFSSVQNAPWIGLPPMHWPEFCFDITNLGHWTAYFTFIVSVQVASIKYVGDAMALQRVVNPGQKRTDFDAIQGGLYSSSVGMAVTSILGGMPSTSHSANIPLMEMTGIASRKVAVVAALMLMAVIFSPKTAYLFDSIPGEVIGAVGVVLVAHLFATGVRILATELDYRNAVIAGLSLCFGIIAENNSFYPDAFPLFLQPLTTNGFAVGGLIAVGLTILTRFSVKHSILFFVKPVAEEIVTIRNKVSSFSAQSGMSLKSSNYLEIACEEIFVHALSELEQAQNQGMVRYKMHMLDNKIKVEISFGARLNSDVGHVSESACSVYKMSEEELKSLGLILLTKIVNDITHQDMGHYTYICFNVPLK</sequence>
<comment type="similarity">
    <text evidence="2">Belongs to the nucleobase:cation symporter-2 (NCS2) (TC 2.A.40) family.</text>
</comment>
<dbReference type="RefSeq" id="WP_085099917.1">
    <property type="nucleotide sequence ID" value="NZ_FWZU01000002.1"/>
</dbReference>
<feature type="transmembrane region" description="Helical" evidence="7">
    <location>
        <begin position="349"/>
        <end position="367"/>
    </location>
</feature>
<accession>A0A1X7CTE1</accession>
<evidence type="ECO:0000256" key="4">
    <source>
        <dbReference type="ARBA" id="ARBA00022692"/>
    </source>
</evidence>
<evidence type="ECO:0000256" key="6">
    <source>
        <dbReference type="ARBA" id="ARBA00023136"/>
    </source>
</evidence>
<feature type="transmembrane region" description="Helical" evidence="7">
    <location>
        <begin position="243"/>
        <end position="262"/>
    </location>
</feature>
<feature type="transmembrane region" description="Helical" evidence="7">
    <location>
        <begin position="379"/>
        <end position="395"/>
    </location>
</feature>
<dbReference type="AlphaFoldDB" id="A0A1X7CTE1"/>
<feature type="transmembrane region" description="Helical" evidence="7">
    <location>
        <begin position="80"/>
        <end position="98"/>
    </location>
</feature>
<feature type="transmembrane region" description="Helical" evidence="7">
    <location>
        <begin position="160"/>
        <end position="181"/>
    </location>
</feature>
<protein>
    <submittedName>
        <fullName evidence="8">Nucleobase:cation symporter-2, NCS2 family/xanthine permease XanP</fullName>
    </submittedName>
</protein>
<dbReference type="STRING" id="1519643.SAMN06295933_1250"/>
<dbReference type="NCBIfam" id="NF037981">
    <property type="entry name" value="NCS2_1"/>
    <property type="match status" value="1"/>
</dbReference>
<dbReference type="GO" id="GO:0042907">
    <property type="term" value="F:xanthine transmembrane transporter activity"/>
    <property type="evidence" value="ECO:0007669"/>
    <property type="project" value="TreeGrafter"/>
</dbReference>
<dbReference type="PANTHER" id="PTHR42810">
    <property type="entry name" value="PURINE PERMEASE C1399.01C-RELATED"/>
    <property type="match status" value="1"/>
</dbReference>
<evidence type="ECO:0000256" key="2">
    <source>
        <dbReference type="ARBA" id="ARBA00008821"/>
    </source>
</evidence>
<gene>
    <name evidence="8" type="ORF">SAMN06295933_1250</name>
</gene>
<evidence type="ECO:0000256" key="7">
    <source>
        <dbReference type="SAM" id="Phobius"/>
    </source>
</evidence>
<evidence type="ECO:0000256" key="5">
    <source>
        <dbReference type="ARBA" id="ARBA00022989"/>
    </source>
</evidence>
<organism evidence="8 9">
    <name type="scientific">Desulfovibrio gilichinskyi</name>
    <dbReference type="NCBI Taxonomy" id="1519643"/>
    <lineage>
        <taxon>Bacteria</taxon>
        <taxon>Pseudomonadati</taxon>
        <taxon>Thermodesulfobacteriota</taxon>
        <taxon>Desulfovibrionia</taxon>
        <taxon>Desulfovibrionales</taxon>
        <taxon>Desulfovibrionaceae</taxon>
        <taxon>Desulfovibrio</taxon>
    </lineage>
</organism>
<evidence type="ECO:0000313" key="8">
    <source>
        <dbReference type="EMBL" id="SMF02873.1"/>
    </source>
</evidence>
<dbReference type="InterPro" id="IPR006043">
    <property type="entry name" value="NCS2"/>
</dbReference>
<evidence type="ECO:0000256" key="1">
    <source>
        <dbReference type="ARBA" id="ARBA00004141"/>
    </source>
</evidence>
<dbReference type="PANTHER" id="PTHR42810:SF2">
    <property type="entry name" value="PURINE PERMEASE C1399.01C-RELATED"/>
    <property type="match status" value="1"/>
</dbReference>
<feature type="transmembrane region" description="Helical" evidence="7">
    <location>
        <begin position="325"/>
        <end position="343"/>
    </location>
</feature>
<feature type="transmembrane region" description="Helical" evidence="7">
    <location>
        <begin position="12"/>
        <end position="39"/>
    </location>
</feature>
<name>A0A1X7CTE1_9BACT</name>
<keyword evidence="6 7" id="KW-0472">Membrane</keyword>
<dbReference type="Pfam" id="PF00860">
    <property type="entry name" value="Xan_ur_permease"/>
    <property type="match status" value="1"/>
</dbReference>
<feature type="transmembrane region" description="Helical" evidence="7">
    <location>
        <begin position="51"/>
        <end position="68"/>
    </location>
</feature>
<keyword evidence="4 7" id="KW-0812">Transmembrane</keyword>
<reference evidence="9" key="1">
    <citation type="submission" date="2017-04" db="EMBL/GenBank/DDBJ databases">
        <authorList>
            <person name="Varghese N."/>
            <person name="Submissions S."/>
        </authorList>
    </citation>
    <scope>NUCLEOTIDE SEQUENCE [LARGE SCALE GENOMIC DNA]</scope>
    <source>
        <strain evidence="9">K3S</strain>
    </source>
</reference>
<comment type="subcellular location">
    <subcellularLocation>
        <location evidence="1">Membrane</location>
        <topology evidence="1">Multi-pass membrane protein</topology>
    </subcellularLocation>
</comment>
<feature type="transmembrane region" description="Helical" evidence="7">
    <location>
        <begin position="415"/>
        <end position="435"/>
    </location>
</feature>
<keyword evidence="3" id="KW-0813">Transport</keyword>
<dbReference type="Proteomes" id="UP000192906">
    <property type="component" value="Unassembled WGS sequence"/>
</dbReference>
<evidence type="ECO:0000256" key="3">
    <source>
        <dbReference type="ARBA" id="ARBA00022448"/>
    </source>
</evidence>
<feature type="transmembrane region" description="Helical" evidence="7">
    <location>
        <begin position="104"/>
        <end position="123"/>
    </location>
</feature>
<keyword evidence="5 7" id="KW-1133">Transmembrane helix</keyword>
<dbReference type="GO" id="GO:0005886">
    <property type="term" value="C:plasma membrane"/>
    <property type="evidence" value="ECO:0007669"/>
    <property type="project" value="TreeGrafter"/>
</dbReference>
<dbReference type="EMBL" id="FWZU01000002">
    <property type="protein sequence ID" value="SMF02873.1"/>
    <property type="molecule type" value="Genomic_DNA"/>
</dbReference>
<dbReference type="OrthoDB" id="9805749at2"/>
<feature type="transmembrane region" description="Helical" evidence="7">
    <location>
        <begin position="130"/>
        <end position="148"/>
    </location>
</feature>